<keyword evidence="5" id="KW-1185">Reference proteome</keyword>
<organism evidence="5 6">
    <name type="scientific">Romanomermis culicivorax</name>
    <name type="common">Nematode worm</name>
    <dbReference type="NCBI Taxonomy" id="13658"/>
    <lineage>
        <taxon>Eukaryota</taxon>
        <taxon>Metazoa</taxon>
        <taxon>Ecdysozoa</taxon>
        <taxon>Nematoda</taxon>
        <taxon>Enoplea</taxon>
        <taxon>Dorylaimia</taxon>
        <taxon>Mermithida</taxon>
        <taxon>Mermithoidea</taxon>
        <taxon>Mermithidae</taxon>
        <taxon>Romanomermis</taxon>
    </lineage>
</organism>
<dbReference type="PANTHER" id="PTHR20967">
    <property type="entry name" value="PROHORMONE-4"/>
    <property type="match status" value="1"/>
</dbReference>
<name>A0A915JXS9_ROMCU</name>
<keyword evidence="4" id="KW-0732">Signal</keyword>
<dbReference type="InterPro" id="IPR002172">
    <property type="entry name" value="LDrepeatLR_classA_rpt"/>
</dbReference>
<feature type="compositionally biased region" description="Basic and acidic residues" evidence="3">
    <location>
        <begin position="43"/>
        <end position="54"/>
    </location>
</feature>
<dbReference type="PANTHER" id="PTHR20967:SF0">
    <property type="entry name" value="PROHORMONE-4"/>
    <property type="match status" value="1"/>
</dbReference>
<keyword evidence="1 2" id="KW-1015">Disulfide bond</keyword>
<dbReference type="Proteomes" id="UP000887565">
    <property type="component" value="Unplaced"/>
</dbReference>
<evidence type="ECO:0000313" key="6">
    <source>
        <dbReference type="WBParaSite" id="nRc.2.0.1.t30824-RA"/>
    </source>
</evidence>
<reference evidence="6" key="1">
    <citation type="submission" date="2022-11" db="UniProtKB">
        <authorList>
            <consortium name="WormBaseParasite"/>
        </authorList>
    </citation>
    <scope>IDENTIFICATION</scope>
</reference>
<sequence>MSVKAALFISTILLTVLPSNIRTFVVMDFFSNNGISKSNENQNPKKEEVDDEKCPSWKPFSCLNGECISLHYICDGSPDCSNNYDENKRLCTA</sequence>
<dbReference type="InterPro" id="IPR053103">
    <property type="entry name" value="IDLSRF-like_peptide"/>
</dbReference>
<feature type="signal peptide" evidence="4">
    <location>
        <begin position="1"/>
        <end position="18"/>
    </location>
</feature>
<evidence type="ECO:0000256" key="1">
    <source>
        <dbReference type="ARBA" id="ARBA00023157"/>
    </source>
</evidence>
<dbReference type="Pfam" id="PF00057">
    <property type="entry name" value="Ldl_recept_a"/>
    <property type="match status" value="1"/>
</dbReference>
<dbReference type="InterPro" id="IPR036055">
    <property type="entry name" value="LDL_receptor-like_sf"/>
</dbReference>
<protein>
    <submittedName>
        <fullName evidence="6">Uncharacterized protein</fullName>
    </submittedName>
</protein>
<accession>A0A915JXS9</accession>
<dbReference type="SMART" id="SM00192">
    <property type="entry name" value="LDLa"/>
    <property type="match status" value="1"/>
</dbReference>
<evidence type="ECO:0000256" key="2">
    <source>
        <dbReference type="PROSITE-ProRule" id="PRU00124"/>
    </source>
</evidence>
<evidence type="ECO:0000313" key="5">
    <source>
        <dbReference type="Proteomes" id="UP000887565"/>
    </source>
</evidence>
<feature type="region of interest" description="Disordered" evidence="3">
    <location>
        <begin position="34"/>
        <end position="54"/>
    </location>
</feature>
<dbReference type="Gene3D" id="4.10.400.10">
    <property type="entry name" value="Low-density Lipoprotein Receptor"/>
    <property type="match status" value="1"/>
</dbReference>
<evidence type="ECO:0000256" key="3">
    <source>
        <dbReference type="SAM" id="MobiDB-lite"/>
    </source>
</evidence>
<comment type="caution">
    <text evidence="2">Lacks conserved residue(s) required for the propagation of feature annotation.</text>
</comment>
<evidence type="ECO:0000256" key="4">
    <source>
        <dbReference type="SAM" id="SignalP"/>
    </source>
</evidence>
<feature type="chain" id="PRO_5037885440" evidence="4">
    <location>
        <begin position="19"/>
        <end position="93"/>
    </location>
</feature>
<proteinExistence type="predicted"/>
<dbReference type="WBParaSite" id="nRc.2.0.1.t30824-RA">
    <property type="protein sequence ID" value="nRc.2.0.1.t30824-RA"/>
    <property type="gene ID" value="nRc.2.0.1.g30824"/>
</dbReference>
<dbReference type="SUPFAM" id="SSF57424">
    <property type="entry name" value="LDL receptor-like module"/>
    <property type="match status" value="1"/>
</dbReference>
<dbReference type="PROSITE" id="PS50068">
    <property type="entry name" value="LDLRA_2"/>
    <property type="match status" value="1"/>
</dbReference>
<dbReference type="CDD" id="cd00112">
    <property type="entry name" value="LDLa"/>
    <property type="match status" value="1"/>
</dbReference>
<feature type="disulfide bond" evidence="2">
    <location>
        <begin position="62"/>
        <end position="80"/>
    </location>
</feature>
<dbReference type="AlphaFoldDB" id="A0A915JXS9"/>